<feature type="signal peptide" evidence="1">
    <location>
        <begin position="1"/>
        <end position="25"/>
    </location>
</feature>
<accession>A0A5J4X7Q8</accession>
<protein>
    <submittedName>
        <fullName evidence="2">Uncharacterized protein</fullName>
    </submittedName>
</protein>
<comment type="caution">
    <text evidence="2">The sequence shown here is derived from an EMBL/GenBank/DDBJ whole genome shotgun (WGS) entry which is preliminary data.</text>
</comment>
<proteinExistence type="predicted"/>
<organism evidence="2 3">
    <name type="scientific">Streblomastix strix</name>
    <dbReference type="NCBI Taxonomy" id="222440"/>
    <lineage>
        <taxon>Eukaryota</taxon>
        <taxon>Metamonada</taxon>
        <taxon>Preaxostyla</taxon>
        <taxon>Oxymonadida</taxon>
        <taxon>Streblomastigidae</taxon>
        <taxon>Streblomastix</taxon>
    </lineage>
</organism>
<gene>
    <name evidence="2" type="ORF">EZS28_001711</name>
</gene>
<evidence type="ECO:0000313" key="2">
    <source>
        <dbReference type="EMBL" id="KAA6402766.1"/>
    </source>
</evidence>
<reference evidence="2 3" key="1">
    <citation type="submission" date="2019-03" db="EMBL/GenBank/DDBJ databases">
        <title>Single cell metagenomics reveals metabolic interactions within the superorganism composed of flagellate Streblomastix strix and complex community of Bacteroidetes bacteria on its surface.</title>
        <authorList>
            <person name="Treitli S.C."/>
            <person name="Kolisko M."/>
            <person name="Husnik F."/>
            <person name="Keeling P."/>
            <person name="Hampl V."/>
        </authorList>
    </citation>
    <scope>NUCLEOTIDE SEQUENCE [LARGE SCALE GENOMIC DNA]</scope>
    <source>
        <strain evidence="2">ST1C</strain>
    </source>
</reference>
<keyword evidence="1" id="KW-0732">Signal</keyword>
<evidence type="ECO:0000313" key="3">
    <source>
        <dbReference type="Proteomes" id="UP000324800"/>
    </source>
</evidence>
<dbReference type="AlphaFoldDB" id="A0A5J4X7Q8"/>
<feature type="chain" id="PRO_5023893977" evidence="1">
    <location>
        <begin position="26"/>
        <end position="365"/>
    </location>
</feature>
<evidence type="ECO:0000256" key="1">
    <source>
        <dbReference type="SAM" id="SignalP"/>
    </source>
</evidence>
<dbReference type="EMBL" id="SNRW01000189">
    <property type="protein sequence ID" value="KAA6402766.1"/>
    <property type="molecule type" value="Genomic_DNA"/>
</dbReference>
<dbReference type="Proteomes" id="UP000324800">
    <property type="component" value="Unassembled WGS sequence"/>
</dbReference>
<sequence>MSQLNSVPAMIMRFIILAMIHNVQFERKIEISQDDGDAELKVTKIPILFHSLLLNSLLVFDDIGSNADIQRFSSGLAKTTIHLVSDKNSANGDFAFSAESGTVRMYDQNQYNSEDIVPDQVTPASDANPQESFVTGSAGSSNEYFLGDHKHLLQVSSFLGVGKYGELWTNMDIWSNYLYIKQTNKSLAIIPLANVLSTDAANSLPTGYSISDNGNEGLRITFTTSSYALFCIDCARTSEQNTTNRGLKINADEKTFSLNGSVNAGTGTIGSANSGSVNYAAENPILLGVNIVCTEGEFYNDGAKVYCRIKPIIQGSVPPQKMNVQFIFPRSLTKPLKQLFTELAKTNCKDEDLIRTTIETQKICQ</sequence>
<name>A0A5J4X7Q8_9EUKA</name>